<dbReference type="Proteomes" id="UP001054945">
    <property type="component" value="Unassembled WGS sequence"/>
</dbReference>
<keyword evidence="2" id="KW-1185">Reference proteome</keyword>
<dbReference type="AlphaFoldDB" id="A0AAV4Q018"/>
<dbReference type="EMBL" id="BPLR01005478">
    <property type="protein sequence ID" value="GIY02662.1"/>
    <property type="molecule type" value="Genomic_DNA"/>
</dbReference>
<evidence type="ECO:0000313" key="2">
    <source>
        <dbReference type="Proteomes" id="UP001054945"/>
    </source>
</evidence>
<comment type="caution">
    <text evidence="1">The sequence shown here is derived from an EMBL/GenBank/DDBJ whole genome shotgun (WGS) entry which is preliminary data.</text>
</comment>
<accession>A0AAV4Q018</accession>
<protein>
    <submittedName>
        <fullName evidence="1">Uncharacterized protein</fullName>
    </submittedName>
</protein>
<sequence length="96" mass="11162">MSLQICSHTAHMLPPPRKHDERMKNASARTFTRWRCTTDESSWPSAPLLVSKILAVISDDFVRSVRRYCQKKKIKETNKCIDVIVCRSNYLEPLVK</sequence>
<gene>
    <name evidence="1" type="ORF">CEXT_246551</name>
</gene>
<organism evidence="1 2">
    <name type="scientific">Caerostris extrusa</name>
    <name type="common">Bark spider</name>
    <name type="synonym">Caerostris bankana</name>
    <dbReference type="NCBI Taxonomy" id="172846"/>
    <lineage>
        <taxon>Eukaryota</taxon>
        <taxon>Metazoa</taxon>
        <taxon>Ecdysozoa</taxon>
        <taxon>Arthropoda</taxon>
        <taxon>Chelicerata</taxon>
        <taxon>Arachnida</taxon>
        <taxon>Araneae</taxon>
        <taxon>Araneomorphae</taxon>
        <taxon>Entelegynae</taxon>
        <taxon>Araneoidea</taxon>
        <taxon>Araneidae</taxon>
        <taxon>Caerostris</taxon>
    </lineage>
</organism>
<evidence type="ECO:0000313" key="1">
    <source>
        <dbReference type="EMBL" id="GIY02662.1"/>
    </source>
</evidence>
<name>A0AAV4Q018_CAEEX</name>
<proteinExistence type="predicted"/>
<reference evidence="1 2" key="1">
    <citation type="submission" date="2021-06" db="EMBL/GenBank/DDBJ databases">
        <title>Caerostris extrusa draft genome.</title>
        <authorList>
            <person name="Kono N."/>
            <person name="Arakawa K."/>
        </authorList>
    </citation>
    <scope>NUCLEOTIDE SEQUENCE [LARGE SCALE GENOMIC DNA]</scope>
</reference>